<dbReference type="Pfam" id="PF00515">
    <property type="entry name" value="TPR_1"/>
    <property type="match status" value="1"/>
</dbReference>
<evidence type="ECO:0000256" key="4">
    <source>
        <dbReference type="SAM" id="SignalP"/>
    </source>
</evidence>
<reference evidence="5 6" key="1">
    <citation type="submission" date="2019-02" db="EMBL/GenBank/DDBJ databases">
        <title>Deep-cultivation of Planctomycetes and their phenomic and genomic characterization uncovers novel biology.</title>
        <authorList>
            <person name="Wiegand S."/>
            <person name="Jogler M."/>
            <person name="Boedeker C."/>
            <person name="Pinto D."/>
            <person name="Vollmers J."/>
            <person name="Rivas-Marin E."/>
            <person name="Kohn T."/>
            <person name="Peeters S.H."/>
            <person name="Heuer A."/>
            <person name="Rast P."/>
            <person name="Oberbeckmann S."/>
            <person name="Bunk B."/>
            <person name="Jeske O."/>
            <person name="Meyerdierks A."/>
            <person name="Storesund J.E."/>
            <person name="Kallscheuer N."/>
            <person name="Luecker S."/>
            <person name="Lage O.M."/>
            <person name="Pohl T."/>
            <person name="Merkel B.J."/>
            <person name="Hornburger P."/>
            <person name="Mueller R.-W."/>
            <person name="Bruemmer F."/>
            <person name="Labrenz M."/>
            <person name="Spormann A.M."/>
            <person name="Op Den Camp H."/>
            <person name="Overmann J."/>
            <person name="Amann R."/>
            <person name="Jetten M.S.M."/>
            <person name="Mascher T."/>
            <person name="Medema M.H."/>
            <person name="Devos D.P."/>
            <person name="Kaster A.-K."/>
            <person name="Ovreas L."/>
            <person name="Rohde M."/>
            <person name="Galperin M.Y."/>
            <person name="Jogler C."/>
        </authorList>
    </citation>
    <scope>NUCLEOTIDE SEQUENCE [LARGE SCALE GENOMIC DNA]</scope>
    <source>
        <strain evidence="5 6">Pan54</strain>
    </source>
</reference>
<gene>
    <name evidence="5" type="ORF">Pan54_41500</name>
</gene>
<dbReference type="InterPro" id="IPR011990">
    <property type="entry name" value="TPR-like_helical_dom_sf"/>
</dbReference>
<dbReference type="PANTHER" id="PTHR40940">
    <property type="entry name" value="PROTEIN BATD-RELATED"/>
    <property type="match status" value="1"/>
</dbReference>
<evidence type="ECO:0000313" key="5">
    <source>
        <dbReference type="EMBL" id="TWT63397.1"/>
    </source>
</evidence>
<keyword evidence="3" id="KW-1133">Transmembrane helix</keyword>
<keyword evidence="4" id="KW-0732">Signal</keyword>
<accession>A0A5C5XJM4</accession>
<dbReference type="InterPro" id="IPR025738">
    <property type="entry name" value="BatD"/>
</dbReference>
<dbReference type="Gene3D" id="1.25.40.10">
    <property type="entry name" value="Tetratricopeptide repeat domain"/>
    <property type="match status" value="1"/>
</dbReference>
<evidence type="ECO:0000313" key="6">
    <source>
        <dbReference type="Proteomes" id="UP000316095"/>
    </source>
</evidence>
<dbReference type="InterPro" id="IPR019734">
    <property type="entry name" value="TPR_rpt"/>
</dbReference>
<evidence type="ECO:0000256" key="1">
    <source>
        <dbReference type="PROSITE-ProRule" id="PRU00339"/>
    </source>
</evidence>
<dbReference type="PANTHER" id="PTHR40940:SF2">
    <property type="entry name" value="BATD"/>
    <property type="match status" value="1"/>
</dbReference>
<keyword evidence="2" id="KW-0175">Coiled coil</keyword>
<evidence type="ECO:0000256" key="2">
    <source>
        <dbReference type="SAM" id="Coils"/>
    </source>
</evidence>
<dbReference type="RefSeq" id="WP_146505152.1">
    <property type="nucleotide sequence ID" value="NZ_SJPG01000001.1"/>
</dbReference>
<dbReference type="PROSITE" id="PS50293">
    <property type="entry name" value="TPR_REGION"/>
    <property type="match status" value="1"/>
</dbReference>
<name>A0A5C5XJM4_9PLAN</name>
<feature type="chain" id="PRO_5023074480" evidence="4">
    <location>
        <begin position="21"/>
        <end position="922"/>
    </location>
</feature>
<comment type="caution">
    <text evidence="5">The sequence shown here is derived from an EMBL/GenBank/DDBJ whole genome shotgun (WGS) entry which is preliminary data.</text>
</comment>
<dbReference type="Pfam" id="PF13584">
    <property type="entry name" value="BatD"/>
    <property type="match status" value="2"/>
</dbReference>
<organism evidence="5 6">
    <name type="scientific">Rubinisphaera italica</name>
    <dbReference type="NCBI Taxonomy" id="2527969"/>
    <lineage>
        <taxon>Bacteria</taxon>
        <taxon>Pseudomonadati</taxon>
        <taxon>Planctomycetota</taxon>
        <taxon>Planctomycetia</taxon>
        <taxon>Planctomycetales</taxon>
        <taxon>Planctomycetaceae</taxon>
        <taxon>Rubinisphaera</taxon>
    </lineage>
</organism>
<evidence type="ECO:0000256" key="3">
    <source>
        <dbReference type="SAM" id="Phobius"/>
    </source>
</evidence>
<feature type="coiled-coil region" evidence="2">
    <location>
        <begin position="600"/>
        <end position="627"/>
    </location>
</feature>
<proteinExistence type="predicted"/>
<feature type="transmembrane region" description="Helical" evidence="3">
    <location>
        <begin position="801"/>
        <end position="821"/>
    </location>
</feature>
<dbReference type="Proteomes" id="UP000316095">
    <property type="component" value="Unassembled WGS sequence"/>
</dbReference>
<keyword evidence="3" id="KW-0812">Transmembrane</keyword>
<keyword evidence="3" id="KW-0472">Membrane</keyword>
<dbReference type="EMBL" id="SJPG01000001">
    <property type="protein sequence ID" value="TWT63397.1"/>
    <property type="molecule type" value="Genomic_DNA"/>
</dbReference>
<keyword evidence="1" id="KW-0802">TPR repeat</keyword>
<feature type="signal peptide" evidence="4">
    <location>
        <begin position="1"/>
        <end position="20"/>
    </location>
</feature>
<feature type="repeat" description="TPR" evidence="1">
    <location>
        <begin position="724"/>
        <end position="757"/>
    </location>
</feature>
<dbReference type="SUPFAM" id="SSF48452">
    <property type="entry name" value="TPR-like"/>
    <property type="match status" value="1"/>
</dbReference>
<dbReference type="Gene3D" id="2.30.30.40">
    <property type="entry name" value="SH3 Domains"/>
    <property type="match status" value="1"/>
</dbReference>
<sequence precursor="true">MKTLLCAIAITAAMSTVVTAGEVDVRLSTREAYVGQPIVLQLAIMNSKDYEQPTLPSIDGCDIRSAGTPSQSSQITIVNGRRSEKRSVTMQYLITPRREGSFTIPALSLKVDGTNKTTDPISFVATKSETGDLLFVEIEGRQDKVFVGQPLDLTLKIWIKPFRDARADITLSEGDMWNMISKSTSWGGFAERMQELAENNQRPAGHEVLRDDADGNQRSYYLYEVNATIYPKRAGKIEADDVQIVVNYPTALGKSRSPFGDLFDDDLLDRNSSMSRMLQDDFFNSAFGNRLTVAGARPIVGNVSVDATEVLPVPLEGRPENYRGAVGRYRIITHATPDEVAAGDPITLNIGIAGNGPMDLIQAPPLSEDPELTKDFKVTDEPLAGYVQKDTKLFSTTIRPRREGITEIPAIGFSFFDPETEKYETVTSAPISISVTKAETLSLDDIVGNAHRAHADDSNTAVNDNLPDLNNHTASSVLVSQTVKRSFNDWWIMFVVVPPMIWMFAMLTRYQGTVYRQLPSFRSQKTQCLIGIDKASDQPEIDAAIIRYLLRMSRGNRKLEVFSSDTQTLKSHQSEAVGTLRLTGLYQVAGEVETFLTRNSDNAQASLEESKMKAAQLVEEIDTAMQSNQKSRVKAPKSRIGKVAVQRPLGLLFAFALVASAQTVSAADAVALSTTQQQALLTEANEAYATGIEKSQTDAADAKELFSNAGRKYQLLIDSNIQNADLFINLGNTCLQTGQLGSAIANYEKALQLEPNNRQAIKNLNYANTKIENASSVIKEESWSLRGWNNALVGLAGERTITWTLAISSVLFWGLLILRLYLRTAPVWQFALLPLSLLIVSGASVAMTQTNPQQAWNAVIISDHVSLHAGDGDQFDQVFTVESAQGQRVETLAQRGDWCMIKTTDGHTGWIHARDVEIIKTI</sequence>
<protein>
    <submittedName>
        <fullName evidence="5">Tetratricopeptide repeat protein</fullName>
    </submittedName>
</protein>
<dbReference type="AlphaFoldDB" id="A0A5C5XJM4"/>
<dbReference type="SMART" id="SM00028">
    <property type="entry name" value="TPR"/>
    <property type="match status" value="1"/>
</dbReference>
<dbReference type="OrthoDB" id="226310at2"/>
<dbReference type="PROSITE" id="PS50005">
    <property type="entry name" value="TPR"/>
    <property type="match status" value="1"/>
</dbReference>
<keyword evidence="6" id="KW-1185">Reference proteome</keyword>